<reference evidence="1 2" key="1">
    <citation type="submission" date="2017-09" db="EMBL/GenBank/DDBJ databases">
        <title>Depth-based differentiation of microbial function through sediment-hosted aquifers and enrichment of novel symbionts in the deep terrestrial subsurface.</title>
        <authorList>
            <person name="Probst A.J."/>
            <person name="Ladd B."/>
            <person name="Jarett J.K."/>
            <person name="Geller-Mcgrath D.E."/>
            <person name="Sieber C.M."/>
            <person name="Emerson J.B."/>
            <person name="Anantharaman K."/>
            <person name="Thomas B.C."/>
            <person name="Malmstrom R."/>
            <person name="Stieglmeier M."/>
            <person name="Klingl A."/>
            <person name="Woyke T."/>
            <person name="Ryan C.M."/>
            <person name="Banfield J.F."/>
        </authorList>
    </citation>
    <scope>NUCLEOTIDE SEQUENCE [LARGE SCALE GENOMIC DNA]</scope>
    <source>
        <strain evidence="1">CG22_combo_CG10-13_8_21_14_all_47_17</strain>
    </source>
</reference>
<evidence type="ECO:0000313" key="2">
    <source>
        <dbReference type="Proteomes" id="UP000231581"/>
    </source>
</evidence>
<dbReference type="SUPFAM" id="SSF52540">
    <property type="entry name" value="P-loop containing nucleoside triphosphate hydrolases"/>
    <property type="match status" value="1"/>
</dbReference>
<proteinExistence type="predicted"/>
<gene>
    <name evidence="1" type="ORF">COX00_01470</name>
</gene>
<protein>
    <recommendedName>
        <fullName evidence="3">ATP-binding protein</fullName>
    </recommendedName>
</protein>
<dbReference type="EMBL" id="PCSZ01000033">
    <property type="protein sequence ID" value="PIP60766.1"/>
    <property type="molecule type" value="Genomic_DNA"/>
</dbReference>
<dbReference type="AlphaFoldDB" id="A0A2H0BSV5"/>
<comment type="caution">
    <text evidence="1">The sequence shown here is derived from an EMBL/GenBank/DDBJ whole genome shotgun (WGS) entry which is preliminary data.</text>
</comment>
<evidence type="ECO:0008006" key="3">
    <source>
        <dbReference type="Google" id="ProtNLM"/>
    </source>
</evidence>
<dbReference type="Pfam" id="PF13479">
    <property type="entry name" value="AAA_24"/>
    <property type="match status" value="1"/>
</dbReference>
<dbReference type="Proteomes" id="UP000231581">
    <property type="component" value="Unassembled WGS sequence"/>
</dbReference>
<organism evidence="1 2">
    <name type="scientific">Candidatus Uhrbacteria bacterium CG22_combo_CG10-13_8_21_14_all_47_17</name>
    <dbReference type="NCBI Taxonomy" id="1975041"/>
    <lineage>
        <taxon>Bacteria</taxon>
        <taxon>Candidatus Uhriibacteriota</taxon>
    </lineage>
</organism>
<name>A0A2H0BSV5_9BACT</name>
<accession>A0A2H0BSV5</accession>
<dbReference type="InterPro" id="IPR027417">
    <property type="entry name" value="P-loop_NTPase"/>
</dbReference>
<sequence length="276" mass="30263">MLKITNTGDPSVKPPLVMLVYGEGGVGKSTFAATAPKPLMADCEKGSKYFGLRGIKLDVAHIEKWPDMREYTEALKKSGYETAVIDPIGELMEKLMRHMVALGDSKLVQKDGSPSQAGWGWLRKTMRDYVNVLRDSGMHVLLVAHVDDKPDEDRVLLRPLITTKVSKDIVNMVDVVGYMTVVQTGDGESKRVIFVDPSSDKFTAKDRTGQLGKIIEPDFSKIVKAVHGTENYAWSKKSAVQEEKVEEPAVPAVAPKPRVDPNPAFEAARSKVAAAV</sequence>
<evidence type="ECO:0000313" key="1">
    <source>
        <dbReference type="EMBL" id="PIP60766.1"/>
    </source>
</evidence>